<evidence type="ECO:0000313" key="3">
    <source>
        <dbReference type="Proteomes" id="UP001054945"/>
    </source>
</evidence>
<feature type="compositionally biased region" description="Polar residues" evidence="1">
    <location>
        <begin position="194"/>
        <end position="203"/>
    </location>
</feature>
<feature type="compositionally biased region" description="Basic and acidic residues" evidence="1">
    <location>
        <begin position="40"/>
        <end position="49"/>
    </location>
</feature>
<reference evidence="2 3" key="1">
    <citation type="submission" date="2021-06" db="EMBL/GenBank/DDBJ databases">
        <title>Caerostris extrusa draft genome.</title>
        <authorList>
            <person name="Kono N."/>
            <person name="Arakawa K."/>
        </authorList>
    </citation>
    <scope>NUCLEOTIDE SEQUENCE [LARGE SCALE GENOMIC DNA]</scope>
</reference>
<protein>
    <submittedName>
        <fullName evidence="2">Uncharacterized protein</fullName>
    </submittedName>
</protein>
<feature type="compositionally biased region" description="Basic and acidic residues" evidence="1">
    <location>
        <begin position="155"/>
        <end position="170"/>
    </location>
</feature>
<name>A0AAV4UWF4_CAEEX</name>
<sequence length="259" mass="28511">MNFTQLQIPTVPAGPRSKAKPTLLQSLTSTVLVEASDGTIEIRDSSDIKKPKRYNSPADALQKIETRPHLIKKRKKSEKSFDFPTETSPPDPPDSSELKKLTFLPTSPCQNFINQAHDQIPEEPIINSQKQRHISFYEQAQNIFADTSTESNDLSSRRQDSPLHSARERAATSSIPQRAQGVLASALRTYSLPRSCSRGSSVKSDTSVDSEESIVSVIPRKGNSITSDTSVDSEESVISVIQRSTSEIDTLGSQNGLRE</sequence>
<feature type="region of interest" description="Disordered" evidence="1">
    <location>
        <begin position="39"/>
        <end position="100"/>
    </location>
</feature>
<dbReference type="AlphaFoldDB" id="A0AAV4UWF4"/>
<keyword evidence="3" id="KW-1185">Reference proteome</keyword>
<feature type="region of interest" description="Disordered" evidence="1">
    <location>
        <begin position="194"/>
        <end position="235"/>
    </location>
</feature>
<evidence type="ECO:0000313" key="2">
    <source>
        <dbReference type="EMBL" id="GIY62048.1"/>
    </source>
</evidence>
<feature type="compositionally biased region" description="Low complexity" evidence="1">
    <location>
        <begin position="213"/>
        <end position="235"/>
    </location>
</feature>
<comment type="caution">
    <text evidence="2">The sequence shown here is derived from an EMBL/GenBank/DDBJ whole genome shotgun (WGS) entry which is preliminary data.</text>
</comment>
<accession>A0AAV4UWF4</accession>
<feature type="region of interest" description="Disordered" evidence="1">
    <location>
        <begin position="1"/>
        <end position="21"/>
    </location>
</feature>
<proteinExistence type="predicted"/>
<feature type="region of interest" description="Disordered" evidence="1">
    <location>
        <begin position="147"/>
        <end position="178"/>
    </location>
</feature>
<dbReference type="EMBL" id="BPLR01013569">
    <property type="protein sequence ID" value="GIY62048.1"/>
    <property type="molecule type" value="Genomic_DNA"/>
</dbReference>
<organism evidence="2 3">
    <name type="scientific">Caerostris extrusa</name>
    <name type="common">Bark spider</name>
    <name type="synonym">Caerostris bankana</name>
    <dbReference type="NCBI Taxonomy" id="172846"/>
    <lineage>
        <taxon>Eukaryota</taxon>
        <taxon>Metazoa</taxon>
        <taxon>Ecdysozoa</taxon>
        <taxon>Arthropoda</taxon>
        <taxon>Chelicerata</taxon>
        <taxon>Arachnida</taxon>
        <taxon>Araneae</taxon>
        <taxon>Araneomorphae</taxon>
        <taxon>Entelegynae</taxon>
        <taxon>Araneoidea</taxon>
        <taxon>Araneidae</taxon>
        <taxon>Caerostris</taxon>
    </lineage>
</organism>
<dbReference type="Proteomes" id="UP001054945">
    <property type="component" value="Unassembled WGS sequence"/>
</dbReference>
<evidence type="ECO:0000256" key="1">
    <source>
        <dbReference type="SAM" id="MobiDB-lite"/>
    </source>
</evidence>
<gene>
    <name evidence="2" type="primary">AVEN_169415_1</name>
    <name evidence="2" type="ORF">CEXT_319431</name>
</gene>